<reference evidence="2 3" key="1">
    <citation type="submission" date="2018-06" db="EMBL/GenBank/DDBJ databases">
        <title>Genomic Encyclopedia of Archaeal and Bacterial Type Strains, Phase II (KMG-II): from individual species to whole genera.</title>
        <authorList>
            <person name="Goeker M."/>
        </authorList>
    </citation>
    <scope>NUCLEOTIDE SEQUENCE [LARGE SCALE GENOMIC DNA]</scope>
    <source>
        <strain evidence="2 3">JCM 11668</strain>
    </source>
</reference>
<dbReference type="Proteomes" id="UP000248148">
    <property type="component" value="Unassembled WGS sequence"/>
</dbReference>
<dbReference type="PRINTS" id="PR00469">
    <property type="entry name" value="PNDRDTASEII"/>
</dbReference>
<protein>
    <submittedName>
        <fullName evidence="2">Pyridine nucleotide-disulfide oxidoreductase</fullName>
    </submittedName>
</protein>
<accession>A0A318TEQ3</accession>
<dbReference type="PANTHER" id="PTHR43539">
    <property type="entry name" value="FLAVIN-BINDING MONOOXYGENASE-LIKE PROTEIN (AFU_ORTHOLOGUE AFUA_4G09220)"/>
    <property type="match status" value="1"/>
</dbReference>
<dbReference type="SUPFAM" id="SSF51905">
    <property type="entry name" value="FAD/NAD(P)-binding domain"/>
    <property type="match status" value="2"/>
</dbReference>
<organism evidence="2 3">
    <name type="scientific">Rhodopseudomonas faecalis</name>
    <dbReference type="NCBI Taxonomy" id="99655"/>
    <lineage>
        <taxon>Bacteria</taxon>
        <taxon>Pseudomonadati</taxon>
        <taxon>Pseudomonadota</taxon>
        <taxon>Alphaproteobacteria</taxon>
        <taxon>Hyphomicrobiales</taxon>
        <taxon>Nitrobacteraceae</taxon>
        <taxon>Rhodopseudomonas</taxon>
    </lineage>
</organism>
<dbReference type="PANTHER" id="PTHR43539:SF78">
    <property type="entry name" value="FLAVIN-CONTAINING MONOOXYGENASE"/>
    <property type="match status" value="1"/>
</dbReference>
<sequence length="355" mass="39072">MSNPDHDVVVIGGGQAGLAIAWYLKRAGIDFIVLDAEDRPGGAWLHTWGSLSLFSPAAWSSLPGWPMPSSQSEHFPMRDEVIDYLTHYEERYDFPIERPCHVTDVERDMDWLRVRLKGGHNLTARAVVSATGTWGAPYVPDYAGQEIFRGVQIHSAHYRNSRLFAGKQVMVIGGGNSGAQILAEVSKVASTIWVTREEPIFLPDDVDGRILFQRASARVRGDFDEDATTTLGDIVMVPPVQEARDRGVLGSVRPFVRFTETGVVWENGSETQVDAVLWCTGFRPATEHLKSLGVVEPDGRVRVIGQQSEAEPRLWLAGYGNWTGAASATLIGAGRTARDLVPRIHKALRDATQDS</sequence>
<comment type="caution">
    <text evidence="2">The sequence shown here is derived from an EMBL/GenBank/DDBJ whole genome shotgun (WGS) entry which is preliminary data.</text>
</comment>
<evidence type="ECO:0000313" key="2">
    <source>
        <dbReference type="EMBL" id="PYF03184.1"/>
    </source>
</evidence>
<keyword evidence="1" id="KW-0560">Oxidoreductase</keyword>
<dbReference type="GO" id="GO:0050660">
    <property type="term" value="F:flavin adenine dinucleotide binding"/>
    <property type="evidence" value="ECO:0007669"/>
    <property type="project" value="TreeGrafter"/>
</dbReference>
<dbReference type="Pfam" id="PF13738">
    <property type="entry name" value="Pyr_redox_3"/>
    <property type="match status" value="1"/>
</dbReference>
<dbReference type="Gene3D" id="3.50.50.60">
    <property type="entry name" value="FAD/NAD(P)-binding domain"/>
    <property type="match status" value="1"/>
</dbReference>
<dbReference type="AlphaFoldDB" id="A0A318TEQ3"/>
<evidence type="ECO:0000256" key="1">
    <source>
        <dbReference type="ARBA" id="ARBA00023002"/>
    </source>
</evidence>
<dbReference type="PRINTS" id="PR00368">
    <property type="entry name" value="FADPNR"/>
</dbReference>
<evidence type="ECO:0000313" key="3">
    <source>
        <dbReference type="Proteomes" id="UP000248148"/>
    </source>
</evidence>
<dbReference type="OrthoDB" id="9773233at2"/>
<dbReference type="InterPro" id="IPR050982">
    <property type="entry name" value="Auxin_biosynth/cation_transpt"/>
</dbReference>
<dbReference type="NCBIfam" id="NF040505">
    <property type="entry name" value="ArsO_flavin_mono"/>
    <property type="match status" value="1"/>
</dbReference>
<proteinExistence type="predicted"/>
<dbReference type="InterPro" id="IPR036188">
    <property type="entry name" value="FAD/NAD-bd_sf"/>
</dbReference>
<dbReference type="EMBL" id="QJTI01000008">
    <property type="protein sequence ID" value="PYF03184.1"/>
    <property type="molecule type" value="Genomic_DNA"/>
</dbReference>
<dbReference type="RefSeq" id="WP_110780685.1">
    <property type="nucleotide sequence ID" value="NZ_QJTI01000008.1"/>
</dbReference>
<name>A0A318TEQ3_9BRAD</name>
<keyword evidence="3" id="KW-1185">Reference proteome</keyword>
<gene>
    <name evidence="2" type="ORF">BJ122_108113</name>
</gene>
<dbReference type="GO" id="GO:0004497">
    <property type="term" value="F:monooxygenase activity"/>
    <property type="evidence" value="ECO:0007669"/>
    <property type="project" value="TreeGrafter"/>
</dbReference>